<evidence type="ECO:0000313" key="16">
    <source>
        <dbReference type="Proteomes" id="UP001489004"/>
    </source>
</evidence>
<keyword evidence="8" id="KW-0319">Glycerol metabolism</keyword>
<evidence type="ECO:0000256" key="12">
    <source>
        <dbReference type="ARBA" id="ARBA00023136"/>
    </source>
</evidence>
<evidence type="ECO:0000256" key="5">
    <source>
        <dbReference type="ARBA" id="ARBA00022516"/>
    </source>
</evidence>
<dbReference type="AlphaFoldDB" id="A0AAW1QQU0"/>
<evidence type="ECO:0000256" key="3">
    <source>
        <dbReference type="ARBA" id="ARBA00005189"/>
    </source>
</evidence>
<comment type="caution">
    <text evidence="14">Lacks conserved residue(s) required for the propagation of feature annotation.</text>
</comment>
<name>A0AAW1QQU0_9CHLO</name>
<keyword evidence="16" id="KW-1185">Reference proteome</keyword>
<dbReference type="GO" id="GO:0006071">
    <property type="term" value="P:glycerol metabolic process"/>
    <property type="evidence" value="ECO:0007669"/>
    <property type="project" value="UniProtKB-KW"/>
</dbReference>
<accession>A0AAW1QQU0</accession>
<dbReference type="InterPro" id="IPR007130">
    <property type="entry name" value="DAGAT"/>
</dbReference>
<sequence>MALPDRVAQKLATIVFVLTFSGGIWCWLLAAYLLFNRLTAVPTLLYLLYIWFGPGVRASHDGSWPTPWRRLLLWKTFADYFPATLIKTCDLDPDRSYLMGFHPHGILSVSAWVGFATEATGFSKQFPGLIMHGLTLKPNFKTPFLREFLLLHGMADCDRKTCVHLLSRGTGSAVLLAIGGASESLHSAPGTFDLVLSRRKGFVRVAMETGASLVPVIAFGEVDLFDTIKPPPSSRIARLQKWVEKTWGVTFPIAHGEGIVAGSGLLPRRKPLHIVVGAPIHLDKYTGDLRSEEAVKLADSYHAQYVAALQAMWNKHKEEYAPHRKQDLRIVE</sequence>
<comment type="subcellular location">
    <subcellularLocation>
        <location evidence="1 14">Endoplasmic reticulum membrane</location>
        <topology evidence="1 14">Multi-pass membrane protein</topology>
    </subcellularLocation>
</comment>
<dbReference type="EC" id="2.3.1.-" evidence="14"/>
<dbReference type="GO" id="GO:0005789">
    <property type="term" value="C:endoplasmic reticulum membrane"/>
    <property type="evidence" value="ECO:0007669"/>
    <property type="project" value="UniProtKB-SubCell"/>
</dbReference>
<dbReference type="CDD" id="cd07987">
    <property type="entry name" value="LPLAT_MGAT-like"/>
    <property type="match status" value="1"/>
</dbReference>
<evidence type="ECO:0000313" key="15">
    <source>
        <dbReference type="EMBL" id="KAK9823573.1"/>
    </source>
</evidence>
<dbReference type="Proteomes" id="UP001489004">
    <property type="component" value="Unassembled WGS sequence"/>
</dbReference>
<dbReference type="Pfam" id="PF03982">
    <property type="entry name" value="DAGAT"/>
    <property type="match status" value="1"/>
</dbReference>
<evidence type="ECO:0000256" key="13">
    <source>
        <dbReference type="ARBA" id="ARBA00023315"/>
    </source>
</evidence>
<protein>
    <recommendedName>
        <fullName evidence="14">Acyltransferase</fullName>
        <ecNumber evidence="14">2.3.1.-</ecNumber>
    </recommendedName>
</protein>
<organism evidence="15 16">
    <name type="scientific">[Myrmecia] bisecta</name>
    <dbReference type="NCBI Taxonomy" id="41462"/>
    <lineage>
        <taxon>Eukaryota</taxon>
        <taxon>Viridiplantae</taxon>
        <taxon>Chlorophyta</taxon>
        <taxon>core chlorophytes</taxon>
        <taxon>Trebouxiophyceae</taxon>
        <taxon>Trebouxiales</taxon>
        <taxon>Trebouxiaceae</taxon>
        <taxon>Myrmecia</taxon>
    </lineage>
</organism>
<keyword evidence="6 14" id="KW-0808">Transferase</keyword>
<dbReference type="PANTHER" id="PTHR12317">
    <property type="entry name" value="DIACYLGLYCEROL O-ACYLTRANSFERASE"/>
    <property type="match status" value="1"/>
</dbReference>
<comment type="pathway">
    <text evidence="3">Lipid metabolism.</text>
</comment>
<evidence type="ECO:0000256" key="8">
    <source>
        <dbReference type="ARBA" id="ARBA00022798"/>
    </source>
</evidence>
<keyword evidence="10 14" id="KW-1133">Transmembrane helix</keyword>
<comment type="similarity">
    <text evidence="4 14">Belongs to the diacylglycerol acyltransferase family.</text>
</comment>
<evidence type="ECO:0000256" key="6">
    <source>
        <dbReference type="ARBA" id="ARBA00022679"/>
    </source>
</evidence>
<dbReference type="GO" id="GO:0004144">
    <property type="term" value="F:diacylglycerol O-acyltransferase activity"/>
    <property type="evidence" value="ECO:0007669"/>
    <property type="project" value="TreeGrafter"/>
</dbReference>
<dbReference type="EMBL" id="JALJOR010000002">
    <property type="protein sequence ID" value="KAK9823573.1"/>
    <property type="molecule type" value="Genomic_DNA"/>
</dbReference>
<keyword evidence="9 14" id="KW-0256">Endoplasmic reticulum</keyword>
<evidence type="ECO:0000256" key="1">
    <source>
        <dbReference type="ARBA" id="ARBA00004477"/>
    </source>
</evidence>
<evidence type="ECO:0000256" key="4">
    <source>
        <dbReference type="ARBA" id="ARBA00005420"/>
    </source>
</evidence>
<evidence type="ECO:0000256" key="14">
    <source>
        <dbReference type="RuleBase" id="RU367023"/>
    </source>
</evidence>
<reference evidence="15 16" key="1">
    <citation type="journal article" date="2024" name="Nat. Commun.">
        <title>Phylogenomics reveals the evolutionary origins of lichenization in chlorophyte algae.</title>
        <authorList>
            <person name="Puginier C."/>
            <person name="Libourel C."/>
            <person name="Otte J."/>
            <person name="Skaloud P."/>
            <person name="Haon M."/>
            <person name="Grisel S."/>
            <person name="Petersen M."/>
            <person name="Berrin J.G."/>
            <person name="Delaux P.M."/>
            <person name="Dal Grande F."/>
            <person name="Keller J."/>
        </authorList>
    </citation>
    <scope>NUCLEOTIDE SEQUENCE [LARGE SCALE GENOMIC DNA]</scope>
    <source>
        <strain evidence="15 16">SAG 2043</strain>
    </source>
</reference>
<evidence type="ECO:0000256" key="9">
    <source>
        <dbReference type="ARBA" id="ARBA00022824"/>
    </source>
</evidence>
<keyword evidence="7 14" id="KW-0812">Transmembrane</keyword>
<evidence type="ECO:0000256" key="7">
    <source>
        <dbReference type="ARBA" id="ARBA00022692"/>
    </source>
</evidence>
<dbReference type="GO" id="GO:0019432">
    <property type="term" value="P:triglyceride biosynthetic process"/>
    <property type="evidence" value="ECO:0007669"/>
    <property type="project" value="TreeGrafter"/>
</dbReference>
<dbReference type="PANTHER" id="PTHR12317:SF0">
    <property type="entry name" value="ACYLTRANSFERASE"/>
    <property type="match status" value="1"/>
</dbReference>
<gene>
    <name evidence="15" type="ORF">WJX72_003923</name>
</gene>
<feature type="transmembrane region" description="Helical" evidence="14">
    <location>
        <begin position="12"/>
        <end position="35"/>
    </location>
</feature>
<evidence type="ECO:0000256" key="2">
    <source>
        <dbReference type="ARBA" id="ARBA00004771"/>
    </source>
</evidence>
<keyword evidence="5" id="KW-0444">Lipid biosynthesis</keyword>
<keyword evidence="12 14" id="KW-0472">Membrane</keyword>
<comment type="pathway">
    <text evidence="2">Glycerolipid metabolism; triacylglycerol biosynthesis.</text>
</comment>
<evidence type="ECO:0000256" key="10">
    <source>
        <dbReference type="ARBA" id="ARBA00022989"/>
    </source>
</evidence>
<evidence type="ECO:0000256" key="11">
    <source>
        <dbReference type="ARBA" id="ARBA00023098"/>
    </source>
</evidence>
<proteinExistence type="inferred from homology"/>
<keyword evidence="11" id="KW-0443">Lipid metabolism</keyword>
<keyword evidence="13" id="KW-0012">Acyltransferase</keyword>
<comment type="caution">
    <text evidence="15">The sequence shown here is derived from an EMBL/GenBank/DDBJ whole genome shotgun (WGS) entry which is preliminary data.</text>
</comment>